<dbReference type="SUPFAM" id="SSF101874">
    <property type="entry name" value="YceI-like"/>
    <property type="match status" value="1"/>
</dbReference>
<reference evidence="3 4" key="1">
    <citation type="journal article" date="2019" name="Int. J. Syst. Evol. Microbiol.">
        <title>The Global Catalogue of Microorganisms (GCM) 10K type strain sequencing project: providing services to taxonomists for standard genome sequencing and annotation.</title>
        <authorList>
            <consortium name="The Broad Institute Genomics Platform"/>
            <consortium name="The Broad Institute Genome Sequencing Center for Infectious Disease"/>
            <person name="Wu L."/>
            <person name="Ma J."/>
        </authorList>
    </citation>
    <scope>NUCLEOTIDE SEQUENCE [LARGE SCALE GENOMIC DNA]</scope>
    <source>
        <strain evidence="3 4">JCM 6924</strain>
    </source>
</reference>
<dbReference type="SMART" id="SM00867">
    <property type="entry name" value="YceI"/>
    <property type="match status" value="1"/>
</dbReference>
<gene>
    <name evidence="3" type="ORF">GCM10010423_34080</name>
</gene>
<keyword evidence="4" id="KW-1185">Reference proteome</keyword>
<evidence type="ECO:0000259" key="2">
    <source>
        <dbReference type="SMART" id="SM00867"/>
    </source>
</evidence>
<name>A0ABN3NT43_9ACTN</name>
<sequence>MTTAATLGELTGDYVLDTTRTRIGFTARAALVSRVRGRFEAFDGAARLDGGTPSGSSVRLTVRTGSVQTRNRKRDEHLRGGDFLDAGAHPALTFVSTRVKQTGATGFEVTGDLTVRGVTRPVTVDFTLTGAGSDDSGAFRASFLGRTVIDRVDWGVTGGGAMIGRRVTLEFDVTAVRRS</sequence>
<dbReference type="InterPro" id="IPR036761">
    <property type="entry name" value="TTHA0802/YceI-like_sf"/>
</dbReference>
<evidence type="ECO:0000313" key="4">
    <source>
        <dbReference type="Proteomes" id="UP001501095"/>
    </source>
</evidence>
<protein>
    <submittedName>
        <fullName evidence="3">YceI family protein</fullName>
    </submittedName>
</protein>
<dbReference type="Proteomes" id="UP001501095">
    <property type="component" value="Unassembled WGS sequence"/>
</dbReference>
<dbReference type="PANTHER" id="PTHR34406:SF1">
    <property type="entry name" value="PROTEIN YCEI"/>
    <property type="match status" value="1"/>
</dbReference>
<dbReference type="PANTHER" id="PTHR34406">
    <property type="entry name" value="PROTEIN YCEI"/>
    <property type="match status" value="1"/>
</dbReference>
<dbReference type="Gene3D" id="2.40.128.110">
    <property type="entry name" value="Lipid/polyisoprenoid-binding, YceI-like"/>
    <property type="match status" value="1"/>
</dbReference>
<organism evidence="3 4">
    <name type="scientific">Streptomyces levis</name>
    <dbReference type="NCBI Taxonomy" id="285566"/>
    <lineage>
        <taxon>Bacteria</taxon>
        <taxon>Bacillati</taxon>
        <taxon>Actinomycetota</taxon>
        <taxon>Actinomycetes</taxon>
        <taxon>Kitasatosporales</taxon>
        <taxon>Streptomycetaceae</taxon>
        <taxon>Streptomyces</taxon>
    </lineage>
</organism>
<dbReference type="Pfam" id="PF04264">
    <property type="entry name" value="YceI"/>
    <property type="match status" value="1"/>
</dbReference>
<accession>A0ABN3NT43</accession>
<evidence type="ECO:0000256" key="1">
    <source>
        <dbReference type="ARBA" id="ARBA00008812"/>
    </source>
</evidence>
<feature type="domain" description="Lipid/polyisoprenoid-binding YceI-like" evidence="2">
    <location>
        <begin position="13"/>
        <end position="176"/>
    </location>
</feature>
<dbReference type="EMBL" id="BAAATM010000010">
    <property type="protein sequence ID" value="GAA2534791.1"/>
    <property type="molecule type" value="Genomic_DNA"/>
</dbReference>
<comment type="similarity">
    <text evidence="1">Belongs to the UPF0312 family.</text>
</comment>
<dbReference type="InterPro" id="IPR007372">
    <property type="entry name" value="Lipid/polyisoprenoid-bd_YceI"/>
</dbReference>
<dbReference type="RefSeq" id="WP_094057896.1">
    <property type="nucleotide sequence ID" value="NZ_BAAATM010000010.1"/>
</dbReference>
<proteinExistence type="inferred from homology"/>
<evidence type="ECO:0000313" key="3">
    <source>
        <dbReference type="EMBL" id="GAA2534791.1"/>
    </source>
</evidence>
<comment type="caution">
    <text evidence="3">The sequence shown here is derived from an EMBL/GenBank/DDBJ whole genome shotgun (WGS) entry which is preliminary data.</text>
</comment>